<comment type="caution">
    <text evidence="4">The sequence shown here is derived from an EMBL/GenBank/DDBJ whole genome shotgun (WGS) entry which is preliminary data.</text>
</comment>
<dbReference type="InterPro" id="IPR023213">
    <property type="entry name" value="CAT-like_dom_sf"/>
</dbReference>
<evidence type="ECO:0000256" key="2">
    <source>
        <dbReference type="ARBA" id="ARBA00022679"/>
    </source>
</evidence>
<dbReference type="PANTHER" id="PTHR31623:SF118">
    <property type="entry name" value="BAHD ACYLTRANSFERASE"/>
    <property type="match status" value="1"/>
</dbReference>
<dbReference type="PANTHER" id="PTHR31623">
    <property type="entry name" value="F21J9.9"/>
    <property type="match status" value="1"/>
</dbReference>
<dbReference type="Gene3D" id="3.30.559.10">
    <property type="entry name" value="Chloramphenicol acetyltransferase-like domain"/>
    <property type="match status" value="2"/>
</dbReference>
<evidence type="ECO:0008006" key="6">
    <source>
        <dbReference type="Google" id="ProtNLM"/>
    </source>
</evidence>
<dbReference type="Proteomes" id="UP001174677">
    <property type="component" value="Chromosome 10"/>
</dbReference>
<keyword evidence="5" id="KW-1185">Reference proteome</keyword>
<accession>A0ABQ9LN39</accession>
<keyword evidence="2" id="KW-0808">Transferase</keyword>
<proteinExistence type="inferred from homology"/>
<dbReference type="EMBL" id="JARPOI010000010">
    <property type="protein sequence ID" value="KAJ9169394.1"/>
    <property type="molecule type" value="Genomic_DNA"/>
</dbReference>
<dbReference type="Pfam" id="PF02458">
    <property type="entry name" value="Transferase"/>
    <property type="match status" value="1"/>
</dbReference>
<reference evidence="4 5" key="1">
    <citation type="journal article" date="2023" name="Plant Biotechnol. J.">
        <title>Chromosome-level wild Hevea brasiliensis genome provides new tools for genomic-assisted breeding and valuable loci to elevate rubber yield.</title>
        <authorList>
            <person name="Cheng H."/>
            <person name="Song X."/>
            <person name="Hu Y."/>
            <person name="Wu T."/>
            <person name="Yang Q."/>
            <person name="An Z."/>
            <person name="Feng S."/>
            <person name="Deng Z."/>
            <person name="Wu W."/>
            <person name="Zeng X."/>
            <person name="Tu M."/>
            <person name="Wang X."/>
            <person name="Huang H."/>
        </authorList>
    </citation>
    <scope>NUCLEOTIDE SEQUENCE [LARGE SCALE GENOMIC DNA]</scope>
    <source>
        <strain evidence="4">MT/VB/25A 57/8</strain>
    </source>
</reference>
<evidence type="ECO:0000313" key="5">
    <source>
        <dbReference type="Proteomes" id="UP001174677"/>
    </source>
</evidence>
<evidence type="ECO:0000256" key="1">
    <source>
        <dbReference type="ARBA" id="ARBA00009861"/>
    </source>
</evidence>
<name>A0ABQ9LN39_HEVBR</name>
<evidence type="ECO:0000313" key="4">
    <source>
        <dbReference type="EMBL" id="KAJ9169394.1"/>
    </source>
</evidence>
<keyword evidence="3" id="KW-0012">Acyltransferase</keyword>
<evidence type="ECO:0000256" key="3">
    <source>
        <dbReference type="ARBA" id="ARBA00023315"/>
    </source>
</evidence>
<gene>
    <name evidence="4" type="ORF">P3X46_017596</name>
</gene>
<comment type="similarity">
    <text evidence="1">Belongs to the plant acyltransferase family.</text>
</comment>
<protein>
    <recommendedName>
        <fullName evidence="6">BAHD acyltransferase</fullName>
    </recommendedName>
</protein>
<organism evidence="4 5">
    <name type="scientific">Hevea brasiliensis</name>
    <name type="common">Para rubber tree</name>
    <name type="synonym">Siphonia brasiliensis</name>
    <dbReference type="NCBI Taxonomy" id="3981"/>
    <lineage>
        <taxon>Eukaryota</taxon>
        <taxon>Viridiplantae</taxon>
        <taxon>Streptophyta</taxon>
        <taxon>Embryophyta</taxon>
        <taxon>Tracheophyta</taxon>
        <taxon>Spermatophyta</taxon>
        <taxon>Magnoliopsida</taxon>
        <taxon>eudicotyledons</taxon>
        <taxon>Gunneridae</taxon>
        <taxon>Pentapetalae</taxon>
        <taxon>rosids</taxon>
        <taxon>fabids</taxon>
        <taxon>Malpighiales</taxon>
        <taxon>Euphorbiaceae</taxon>
        <taxon>Crotonoideae</taxon>
        <taxon>Micrandreae</taxon>
        <taxon>Hevea</taxon>
    </lineage>
</organism>
<sequence>MIPITKPEIVSTEIIKPSCTTTADHPTIHSLSFFDQICSRIYVPLIFFYPKQKQSTYHLSSDDNAQKSTLLKKSLSAALSGYYPLAGRIRDDVTIDCNDLGVEFLETKIKCDLSEILKNPDDETIKLMFPDDLQYKDPILSSLIIVHVTFFDCRGIAVAICISHKILDMSAACYFIDEWADIARNPGEKKCPEFKIASFYPPIDLPVMEIYKPEKVKCISRRLVFKASKIAKLRAIVAKEVPNPTRVEVVTALVYKCAISAARASSGSLKSTAMHKAANLRARVIPPFPESSSGNLCGTFPVSTEEDSEIGLVWLARKIKKEKTEYCNSCGREMSAEEFCSFILEASTGLRSCHGIDQDVYLCSSLCRFPVYKVDFGWGKPAWVTTASCGVKNVITLMDTREGDGIEVLVTLEEKGMAALEHDVELLAFADINPSALPEIYKLNVLKHNPFSRL</sequence>